<evidence type="ECO:0000256" key="3">
    <source>
        <dbReference type="ARBA" id="ARBA00012426"/>
    </source>
</evidence>
<comment type="cofactor">
    <cofactor evidence="1">
        <name>pyruvate</name>
        <dbReference type="ChEBI" id="CHEBI:15361"/>
    </cofactor>
</comment>
<keyword evidence="10" id="KW-1185">Reference proteome</keyword>
<comment type="catalytic activity">
    <reaction evidence="8">
        <text>L-arginine + H(+) = agmatine + CO2</text>
        <dbReference type="Rhea" id="RHEA:17641"/>
        <dbReference type="ChEBI" id="CHEBI:15378"/>
        <dbReference type="ChEBI" id="CHEBI:16526"/>
        <dbReference type="ChEBI" id="CHEBI:32682"/>
        <dbReference type="ChEBI" id="CHEBI:58145"/>
        <dbReference type="EC" id="4.1.1.19"/>
    </reaction>
</comment>
<evidence type="ECO:0000256" key="8">
    <source>
        <dbReference type="ARBA" id="ARBA00049309"/>
    </source>
</evidence>
<proteinExistence type="inferred from homology"/>
<dbReference type="EMBL" id="NFJD01000003">
    <property type="protein sequence ID" value="OUO56443.1"/>
    <property type="molecule type" value="Genomic_DNA"/>
</dbReference>
<dbReference type="Gene3D" id="3.50.20.10">
    <property type="entry name" value="Pyruvoyl-Dependent Histidine Decarboxylase, subunit B"/>
    <property type="match status" value="1"/>
</dbReference>
<dbReference type="OrthoDB" id="9783061at2"/>
<evidence type="ECO:0000256" key="4">
    <source>
        <dbReference type="ARBA" id="ARBA00014727"/>
    </source>
</evidence>
<comment type="similarity">
    <text evidence="2">Belongs to the pyruvoyl-dependent arginine decarboxylase family.</text>
</comment>
<dbReference type="PANTHER" id="PTHR40438:SF1">
    <property type="entry name" value="PYRUVOYL-DEPENDENT ARGININE DECARBOXYLASE"/>
    <property type="match status" value="1"/>
</dbReference>
<name>A0A1Y4DBA0_9BACT</name>
<dbReference type="InterPro" id="IPR016104">
    <property type="entry name" value="Pyr-dep_his/arg-deCO2ase"/>
</dbReference>
<dbReference type="GO" id="GO:0008792">
    <property type="term" value="F:arginine decarboxylase activity"/>
    <property type="evidence" value="ECO:0007669"/>
    <property type="project" value="UniProtKB-EC"/>
</dbReference>
<dbReference type="InterPro" id="IPR016105">
    <property type="entry name" value="Pyr-dep_his/arg-deCO2ase_sand"/>
</dbReference>
<gene>
    <name evidence="9" type="ORF">B5F75_04415</name>
</gene>
<sequence length="203" mass="22546">MEKELVLGTRYPTLAFISGGAGQAADGIPPQPFETFCYDSALQQAKIQDFNVIPYTSVLPKDLYRNIYPVDAVADQFTHGAVLEVIMAGNGARIEDHKAIATGVGVCWGKDKKGNLVGGWAAEYVEYFDTPIDDEIASGHAHMWLNKSLNHELEIRGVEKHSEFQIWHNYINITQPFAYCLTVMGFLNFKFAPVAVPHQKALD</sequence>
<dbReference type="AlphaFoldDB" id="A0A1Y4DBA0"/>
<evidence type="ECO:0000256" key="7">
    <source>
        <dbReference type="ARBA" id="ARBA00023317"/>
    </source>
</evidence>
<dbReference type="Proteomes" id="UP000196368">
    <property type="component" value="Unassembled WGS sequence"/>
</dbReference>
<reference evidence="10" key="1">
    <citation type="submission" date="2017-04" db="EMBL/GenBank/DDBJ databases">
        <title>Function of individual gut microbiota members based on whole genome sequencing of pure cultures obtained from chicken caecum.</title>
        <authorList>
            <person name="Medvecky M."/>
            <person name="Cejkova D."/>
            <person name="Polansky O."/>
            <person name="Karasova D."/>
            <person name="Kubasova T."/>
            <person name="Cizek A."/>
            <person name="Rychlik I."/>
        </authorList>
    </citation>
    <scope>NUCLEOTIDE SEQUENCE [LARGE SCALE GENOMIC DNA]</scope>
    <source>
        <strain evidence="10">An273</strain>
    </source>
</reference>
<keyword evidence="7" id="KW-0670">Pyruvate</keyword>
<dbReference type="SUPFAM" id="SSF56271">
    <property type="entry name" value="Pyruvoyl-dependent histidine and arginine decarboxylases"/>
    <property type="match status" value="1"/>
</dbReference>
<evidence type="ECO:0000256" key="5">
    <source>
        <dbReference type="ARBA" id="ARBA00022793"/>
    </source>
</evidence>
<keyword evidence="5" id="KW-0210">Decarboxylase</keyword>
<dbReference type="RefSeq" id="WP_087288350.1">
    <property type="nucleotide sequence ID" value="NZ_NFJD01000003.1"/>
</dbReference>
<dbReference type="SFLD" id="SFLDG01170">
    <property type="entry name" value="Pyruvoyl-dependent_arginine_de"/>
    <property type="match status" value="1"/>
</dbReference>
<evidence type="ECO:0000256" key="6">
    <source>
        <dbReference type="ARBA" id="ARBA00023239"/>
    </source>
</evidence>
<evidence type="ECO:0000256" key="1">
    <source>
        <dbReference type="ARBA" id="ARBA00001928"/>
    </source>
</evidence>
<comment type="caution">
    <text evidence="9">The sequence shown here is derived from an EMBL/GenBank/DDBJ whole genome shotgun (WGS) entry which is preliminary data.</text>
</comment>
<evidence type="ECO:0000313" key="10">
    <source>
        <dbReference type="Proteomes" id="UP000196368"/>
    </source>
</evidence>
<dbReference type="Pfam" id="PF01862">
    <property type="entry name" value="PvlArgDC"/>
    <property type="match status" value="1"/>
</dbReference>
<organism evidence="9 10">
    <name type="scientific">Candidatus Avelusimicrobium gallicola</name>
    <dbReference type="NCBI Taxonomy" id="2562704"/>
    <lineage>
        <taxon>Bacteria</taxon>
        <taxon>Pseudomonadati</taxon>
        <taxon>Elusimicrobiota</taxon>
        <taxon>Elusimicrobia</taxon>
        <taxon>Elusimicrobiales</taxon>
        <taxon>Elusimicrobiaceae</taxon>
        <taxon>Candidatus Avelusimicrobium</taxon>
    </lineage>
</organism>
<keyword evidence="6" id="KW-0456">Lyase</keyword>
<dbReference type="GO" id="GO:0006527">
    <property type="term" value="P:L-arginine catabolic process"/>
    <property type="evidence" value="ECO:0007669"/>
    <property type="project" value="InterPro"/>
</dbReference>
<dbReference type="PANTHER" id="PTHR40438">
    <property type="entry name" value="PYRUVOYL-DEPENDENT ARGININE DECARBOXYLASE"/>
    <property type="match status" value="1"/>
</dbReference>
<dbReference type="EC" id="4.1.1.19" evidence="3"/>
<dbReference type="InterPro" id="IPR002724">
    <property type="entry name" value="Pyruvoyl-dep_arg_deCO2ase"/>
</dbReference>
<evidence type="ECO:0000256" key="2">
    <source>
        <dbReference type="ARBA" id="ARBA00008611"/>
    </source>
</evidence>
<protein>
    <recommendedName>
        <fullName evidence="4">Pyruvoyl-dependent arginine decarboxylase AaxB</fullName>
        <ecNumber evidence="3">4.1.1.19</ecNumber>
    </recommendedName>
</protein>
<accession>A0A1Y4DBA0</accession>
<evidence type="ECO:0000313" key="9">
    <source>
        <dbReference type="EMBL" id="OUO56443.1"/>
    </source>
</evidence>